<accession>A0ACB8H9V6</accession>
<name>A0ACB8H9V6_PSICU</name>
<dbReference type="EMBL" id="JAFIQS020000003">
    <property type="protein sequence ID" value="KAH9483950.1"/>
    <property type="molecule type" value="Genomic_DNA"/>
</dbReference>
<comment type="caution">
    <text evidence="1">The sequence shown here is derived from an EMBL/GenBank/DDBJ whole genome shotgun (WGS) entry which is preliminary data.</text>
</comment>
<evidence type="ECO:0000313" key="2">
    <source>
        <dbReference type="Proteomes" id="UP000664032"/>
    </source>
</evidence>
<protein>
    <submittedName>
        <fullName evidence="1">Zinc finger CCCH domain-containing protein 59</fullName>
    </submittedName>
</protein>
<gene>
    <name evidence="1" type="ORF">JR316_0003428</name>
</gene>
<proteinExistence type="predicted"/>
<keyword evidence="2" id="KW-1185">Reference proteome</keyword>
<sequence length="720" mass="78490">MTTAATKILTVGSAAGSIRDLFSKIKAIDAKYGKFDLVLCTGDFFGPLKDAGDETKEEDDISLLLSGSLEAPLECYVMQGDQPLPAKVVEKFAKTGGELCKNVFLMSKSGIITTANGLRIACLGGTYDPAIFGSAEAAPGFMSPFFSYHTIDRLLSNTLVKSSNSSQKSYSSLASIQASASSSQLVDILLTNVWPISISNLSSVPLPDPQLRSIGAPPLNEVIRKIKPRYHFAAGPSRFWEREPYAWEDEEGRVSRFVSLGAFGGVPVEGKKQRWFYAFNISPIVAATTPAALHTNLTKNPFLESAPRPFKRPLEDGGSGENFIFGNNVQQPAKRSRTGSISRSHGYSKVNQENLLQGTSAGDANLRRQDPSCFVRIFADLFTSTLSMTAQNVLSHRTITYAKSAMKYTPLHSLYECKIHLLICEQVGHFVRDCPTRDARGDTGGKKPKPGYVCRACGSEGHYLDDCLVANQRPPQGERRGGKRGPPKEISTDECWFCLSNPNLAKHLIVAIGSECYVTLPKGQIIPTQSAADHVDVPGGGHVLIVPITHYPTYSTIPPDLAPPILDETEKFKAALTAMYAKYGTVPVIFEVGRLSAKGGHAHVQAVPVPVRLKDKIEETFIKEGRPLGIDFEDDADAALASCANGRGSYFKVDLPDGRKMVHLIKDRVPFSIQFGRQALVSLLGTPDRMDWKACMLSEEQDRADAQEFKSAFAPYNPEL</sequence>
<evidence type="ECO:0000313" key="1">
    <source>
        <dbReference type="EMBL" id="KAH9483950.1"/>
    </source>
</evidence>
<reference evidence="1" key="1">
    <citation type="submission" date="2021-10" db="EMBL/GenBank/DDBJ databases">
        <title>Psilocybe cubensis genome.</title>
        <authorList>
            <person name="Mckernan K.J."/>
            <person name="Crawford S."/>
            <person name="Trippe A."/>
            <person name="Kane L.T."/>
            <person name="Mclaughlin S."/>
        </authorList>
    </citation>
    <scope>NUCLEOTIDE SEQUENCE</scope>
    <source>
        <strain evidence="1">MGC-MH-2018</strain>
    </source>
</reference>
<organism evidence="1 2">
    <name type="scientific">Psilocybe cubensis</name>
    <name type="common">Psychedelic mushroom</name>
    <name type="synonym">Stropharia cubensis</name>
    <dbReference type="NCBI Taxonomy" id="181762"/>
    <lineage>
        <taxon>Eukaryota</taxon>
        <taxon>Fungi</taxon>
        <taxon>Dikarya</taxon>
        <taxon>Basidiomycota</taxon>
        <taxon>Agaricomycotina</taxon>
        <taxon>Agaricomycetes</taxon>
        <taxon>Agaricomycetidae</taxon>
        <taxon>Agaricales</taxon>
        <taxon>Agaricineae</taxon>
        <taxon>Strophariaceae</taxon>
        <taxon>Psilocybe</taxon>
    </lineage>
</organism>
<dbReference type="Proteomes" id="UP000664032">
    <property type="component" value="Unassembled WGS sequence"/>
</dbReference>